<comment type="subcellular location">
    <subcellularLocation>
        <location evidence="2">Membrane</location>
        <topology evidence="2">Multi-pass membrane protein</topology>
    </subcellularLocation>
</comment>
<sequence>MLPFLNKTKILMLKIFIFLYYLIAALISYKTVTGNFDLYILNSYDLGRIFGTLGFSGIILQMILSSRIKMLEKGVGLDRLSRWHKTNARAAFTFILFHPFLLFFDFLKKLDFDFLKNLTIYEWFGVFALILLTAFVSITVFSERLKIKYETWKITHKIAYLVIFLAGIHSFMVRGGINYKKPLFYWWAFLILLALTTLFLKFYTRKKRAFKITDIINETQTTRTIKLEPVDNKAIFDYKPGQFAFITFLSGSLPKEEHPFTISSSPYGNNYTHTIKESGDFTNQLGKLQVGDSAIVEGPYGVYSNYGMKGPFAFIAGGVGITPLMSMIRFNSSQPKKEKIILFNCVRNQNDVIFRDELTNLEKSGDWLRIIYILSDEKTGTNYNEYINNEMITKELDFIELYKFFICAPPKMMYKVRKDLLKLGVQKNNIFIEEFKLR</sequence>
<dbReference type="InterPro" id="IPR013112">
    <property type="entry name" value="FAD-bd_8"/>
</dbReference>
<feature type="transmembrane region" description="Helical" evidence="13">
    <location>
        <begin position="89"/>
        <end position="108"/>
    </location>
</feature>
<dbReference type="InterPro" id="IPR017938">
    <property type="entry name" value="Riboflavin_synthase-like_b-brl"/>
</dbReference>
<feature type="transmembrane region" description="Helical" evidence="13">
    <location>
        <begin position="154"/>
        <end position="172"/>
    </location>
</feature>
<dbReference type="Pfam" id="PF08022">
    <property type="entry name" value="FAD_binding_8"/>
    <property type="match status" value="1"/>
</dbReference>
<feature type="transmembrane region" description="Helical" evidence="13">
    <location>
        <begin position="184"/>
        <end position="203"/>
    </location>
</feature>
<dbReference type="PROSITE" id="PS51384">
    <property type="entry name" value="FAD_FR"/>
    <property type="match status" value="1"/>
</dbReference>
<accession>A0A1F4V4T3</accession>
<keyword evidence="11" id="KW-0411">Iron-sulfur</keyword>
<organism evidence="15 16">
    <name type="scientific">candidate division WWE3 bacterium RBG_16_37_10</name>
    <dbReference type="NCBI Taxonomy" id="1802610"/>
    <lineage>
        <taxon>Bacteria</taxon>
        <taxon>Katanobacteria</taxon>
    </lineage>
</organism>
<evidence type="ECO:0000256" key="5">
    <source>
        <dbReference type="ARBA" id="ARBA00022714"/>
    </source>
</evidence>
<comment type="cofactor">
    <cofactor evidence="1">
        <name>FAD</name>
        <dbReference type="ChEBI" id="CHEBI:57692"/>
    </cofactor>
</comment>
<evidence type="ECO:0000256" key="4">
    <source>
        <dbReference type="ARBA" id="ARBA00022692"/>
    </source>
</evidence>
<dbReference type="GO" id="GO:0016020">
    <property type="term" value="C:membrane"/>
    <property type="evidence" value="ECO:0007669"/>
    <property type="project" value="UniProtKB-SubCell"/>
</dbReference>
<feature type="transmembrane region" description="Helical" evidence="13">
    <location>
        <begin position="12"/>
        <end position="29"/>
    </location>
</feature>
<evidence type="ECO:0000256" key="2">
    <source>
        <dbReference type="ARBA" id="ARBA00004141"/>
    </source>
</evidence>
<dbReference type="GO" id="GO:0016491">
    <property type="term" value="F:oxidoreductase activity"/>
    <property type="evidence" value="ECO:0007669"/>
    <property type="project" value="UniProtKB-KW"/>
</dbReference>
<protein>
    <recommendedName>
        <fullName evidence="14">FAD-binding FR-type domain-containing protein</fullName>
    </recommendedName>
</protein>
<feature type="transmembrane region" description="Helical" evidence="13">
    <location>
        <begin position="49"/>
        <end position="68"/>
    </location>
</feature>
<evidence type="ECO:0000256" key="10">
    <source>
        <dbReference type="ARBA" id="ARBA00023004"/>
    </source>
</evidence>
<keyword evidence="6" id="KW-0479">Metal-binding</keyword>
<dbReference type="PANTHER" id="PTHR47354:SF8">
    <property type="entry name" value="1,2-PHENYLACETYL-COA EPOXIDASE, SUBUNIT E"/>
    <property type="match status" value="1"/>
</dbReference>
<dbReference type="AlphaFoldDB" id="A0A1F4V4T3"/>
<dbReference type="Gene3D" id="3.40.50.80">
    <property type="entry name" value="Nucleotide-binding domain of ferredoxin-NADP reductase (FNR) module"/>
    <property type="match status" value="1"/>
</dbReference>
<dbReference type="Proteomes" id="UP000177371">
    <property type="component" value="Unassembled WGS sequence"/>
</dbReference>
<dbReference type="InterPro" id="IPR050415">
    <property type="entry name" value="MRET"/>
</dbReference>
<dbReference type="InterPro" id="IPR039261">
    <property type="entry name" value="FNR_nucleotide-bd"/>
</dbReference>
<evidence type="ECO:0000313" key="15">
    <source>
        <dbReference type="EMBL" id="OGC52207.1"/>
    </source>
</evidence>
<gene>
    <name evidence="15" type="ORF">A2W32_05075</name>
</gene>
<keyword evidence="8 13" id="KW-1133">Transmembrane helix</keyword>
<evidence type="ECO:0000259" key="14">
    <source>
        <dbReference type="PROSITE" id="PS51384"/>
    </source>
</evidence>
<dbReference type="Pfam" id="PF00175">
    <property type="entry name" value="NAD_binding_1"/>
    <property type="match status" value="1"/>
</dbReference>
<keyword evidence="5" id="KW-0001">2Fe-2S</keyword>
<proteinExistence type="predicted"/>
<dbReference type="SUPFAM" id="SSF52343">
    <property type="entry name" value="Ferredoxin reductase-like, C-terminal NADP-linked domain"/>
    <property type="match status" value="1"/>
</dbReference>
<evidence type="ECO:0000256" key="8">
    <source>
        <dbReference type="ARBA" id="ARBA00022989"/>
    </source>
</evidence>
<evidence type="ECO:0000256" key="1">
    <source>
        <dbReference type="ARBA" id="ARBA00001974"/>
    </source>
</evidence>
<dbReference type="Pfam" id="PF01794">
    <property type="entry name" value="Ferric_reduct"/>
    <property type="match status" value="1"/>
</dbReference>
<feature type="domain" description="FAD-binding FR-type" evidence="14">
    <location>
        <begin position="205"/>
        <end position="306"/>
    </location>
</feature>
<evidence type="ECO:0000313" key="16">
    <source>
        <dbReference type="Proteomes" id="UP000177371"/>
    </source>
</evidence>
<evidence type="ECO:0000256" key="12">
    <source>
        <dbReference type="ARBA" id="ARBA00023136"/>
    </source>
</evidence>
<dbReference type="GO" id="GO:0051537">
    <property type="term" value="F:2 iron, 2 sulfur cluster binding"/>
    <property type="evidence" value="ECO:0007669"/>
    <property type="project" value="UniProtKB-KW"/>
</dbReference>
<dbReference type="PRINTS" id="PR00410">
    <property type="entry name" value="PHEHYDRXLASE"/>
</dbReference>
<evidence type="ECO:0000256" key="7">
    <source>
        <dbReference type="ARBA" id="ARBA00022827"/>
    </source>
</evidence>
<evidence type="ECO:0000256" key="11">
    <source>
        <dbReference type="ARBA" id="ARBA00023014"/>
    </source>
</evidence>
<reference evidence="15 16" key="1">
    <citation type="journal article" date="2016" name="Nat. Commun.">
        <title>Thousands of microbial genomes shed light on interconnected biogeochemical processes in an aquifer system.</title>
        <authorList>
            <person name="Anantharaman K."/>
            <person name="Brown C.T."/>
            <person name="Hug L.A."/>
            <person name="Sharon I."/>
            <person name="Castelle C.J."/>
            <person name="Probst A.J."/>
            <person name="Thomas B.C."/>
            <person name="Singh A."/>
            <person name="Wilkins M.J."/>
            <person name="Karaoz U."/>
            <person name="Brodie E.L."/>
            <person name="Williams K.H."/>
            <person name="Hubbard S.S."/>
            <person name="Banfield J.F."/>
        </authorList>
    </citation>
    <scope>NUCLEOTIDE SEQUENCE [LARGE SCALE GENOMIC DNA]</scope>
</reference>
<dbReference type="STRING" id="1802610.A2W32_05075"/>
<dbReference type="PANTHER" id="PTHR47354">
    <property type="entry name" value="NADH OXIDOREDUCTASE HCR"/>
    <property type="match status" value="1"/>
</dbReference>
<evidence type="ECO:0000256" key="6">
    <source>
        <dbReference type="ARBA" id="ARBA00022723"/>
    </source>
</evidence>
<keyword evidence="3" id="KW-0285">Flavoprotein</keyword>
<dbReference type="EMBL" id="MEUT01000001">
    <property type="protein sequence ID" value="OGC52207.1"/>
    <property type="molecule type" value="Genomic_DNA"/>
</dbReference>
<dbReference type="SUPFAM" id="SSF63380">
    <property type="entry name" value="Riboflavin synthase domain-like"/>
    <property type="match status" value="1"/>
</dbReference>
<evidence type="ECO:0000256" key="3">
    <source>
        <dbReference type="ARBA" id="ARBA00022630"/>
    </source>
</evidence>
<comment type="caution">
    <text evidence="15">The sequence shown here is derived from an EMBL/GenBank/DDBJ whole genome shotgun (WGS) entry which is preliminary data.</text>
</comment>
<keyword evidence="10" id="KW-0408">Iron</keyword>
<keyword evidence="9" id="KW-0560">Oxidoreductase</keyword>
<name>A0A1F4V4T3_UNCKA</name>
<dbReference type="InterPro" id="IPR017927">
    <property type="entry name" value="FAD-bd_FR_type"/>
</dbReference>
<keyword evidence="12 13" id="KW-0472">Membrane</keyword>
<dbReference type="GO" id="GO:0046872">
    <property type="term" value="F:metal ion binding"/>
    <property type="evidence" value="ECO:0007669"/>
    <property type="project" value="UniProtKB-KW"/>
</dbReference>
<dbReference type="InterPro" id="IPR013130">
    <property type="entry name" value="Fe3_Rdtase_TM_dom"/>
</dbReference>
<dbReference type="GO" id="GO:0050660">
    <property type="term" value="F:flavin adenine dinucleotide binding"/>
    <property type="evidence" value="ECO:0007669"/>
    <property type="project" value="TreeGrafter"/>
</dbReference>
<evidence type="ECO:0000256" key="13">
    <source>
        <dbReference type="SAM" id="Phobius"/>
    </source>
</evidence>
<dbReference type="Gene3D" id="2.40.30.10">
    <property type="entry name" value="Translation factors"/>
    <property type="match status" value="1"/>
</dbReference>
<feature type="transmembrane region" description="Helical" evidence="13">
    <location>
        <begin position="120"/>
        <end position="142"/>
    </location>
</feature>
<keyword evidence="7" id="KW-0274">FAD</keyword>
<keyword evidence="4 13" id="KW-0812">Transmembrane</keyword>
<dbReference type="InterPro" id="IPR001433">
    <property type="entry name" value="OxRdtase_FAD/NAD-bd"/>
</dbReference>
<evidence type="ECO:0000256" key="9">
    <source>
        <dbReference type="ARBA" id="ARBA00023002"/>
    </source>
</evidence>